<dbReference type="Proteomes" id="UP000321154">
    <property type="component" value="Unassembled WGS sequence"/>
</dbReference>
<keyword evidence="3" id="KW-1185">Reference proteome</keyword>
<accession>A0A7W3JFE7</accession>
<sequence>MTSDDDSDALPDETVDGFSVERLSDYLDSGRTPRDPGIEGSAACRLYLHSLAQVHELSRASLEDEAAREPDRDGAWIGGLLESIKKEVVGGRRIPIGHPDADVDLGITEAAARGLVRRTGDAQSGVVLGATTFVGDVTAPGEPITVEVTAAARYGEDLARLSDELRARIVETLARHTELNVVAVDVTIDDVYLPRREAP</sequence>
<organism evidence="2 4">
    <name type="scientific">Frigoribacterium faeni</name>
    <dbReference type="NCBI Taxonomy" id="145483"/>
    <lineage>
        <taxon>Bacteria</taxon>
        <taxon>Bacillati</taxon>
        <taxon>Actinomycetota</taxon>
        <taxon>Actinomycetes</taxon>
        <taxon>Micrococcales</taxon>
        <taxon>Microbacteriaceae</taxon>
        <taxon>Frigoribacterium</taxon>
    </lineage>
</organism>
<protein>
    <recommendedName>
        <fullName evidence="5">Asp23/Gls24 family envelope stress response protein</fullName>
    </recommendedName>
</protein>
<evidence type="ECO:0000313" key="4">
    <source>
        <dbReference type="Proteomes" id="UP000522688"/>
    </source>
</evidence>
<evidence type="ECO:0000313" key="3">
    <source>
        <dbReference type="Proteomes" id="UP000321154"/>
    </source>
</evidence>
<evidence type="ECO:0000313" key="2">
    <source>
        <dbReference type="EMBL" id="MBA8811851.1"/>
    </source>
</evidence>
<comment type="caution">
    <text evidence="2">The sequence shown here is derived from an EMBL/GenBank/DDBJ whole genome shotgun (WGS) entry which is preliminary data.</text>
</comment>
<reference evidence="1 3" key="1">
    <citation type="submission" date="2019-07" db="EMBL/GenBank/DDBJ databases">
        <title>Whole genome shotgun sequence of Frigoribacterium faeni NBRC 103066.</title>
        <authorList>
            <person name="Hosoyama A."/>
            <person name="Uohara A."/>
            <person name="Ohji S."/>
            <person name="Ichikawa N."/>
        </authorList>
    </citation>
    <scope>NUCLEOTIDE SEQUENCE [LARGE SCALE GENOMIC DNA]</scope>
    <source>
        <strain evidence="1 3">NBRC 103066</strain>
    </source>
</reference>
<dbReference type="AlphaFoldDB" id="A0A7W3JFE7"/>
<dbReference type="OrthoDB" id="4953969at2"/>
<evidence type="ECO:0008006" key="5">
    <source>
        <dbReference type="Google" id="ProtNLM"/>
    </source>
</evidence>
<name>A0A7W3JFE7_9MICO</name>
<proteinExistence type="predicted"/>
<dbReference type="RefSeq" id="WP_146856753.1">
    <property type="nucleotide sequence ID" value="NZ_BAAAHR010000007.1"/>
</dbReference>
<dbReference type="EMBL" id="BJUV01000037">
    <property type="protein sequence ID" value="GEK84432.1"/>
    <property type="molecule type" value="Genomic_DNA"/>
</dbReference>
<dbReference type="EMBL" id="JACGWW010000001">
    <property type="protein sequence ID" value="MBA8811851.1"/>
    <property type="molecule type" value="Genomic_DNA"/>
</dbReference>
<gene>
    <name evidence="2" type="ORF">FB463_000075</name>
    <name evidence="1" type="ORF">FFA01_27410</name>
</gene>
<dbReference type="Proteomes" id="UP000522688">
    <property type="component" value="Unassembled WGS sequence"/>
</dbReference>
<reference evidence="2 4" key="2">
    <citation type="submission" date="2020-07" db="EMBL/GenBank/DDBJ databases">
        <title>Sequencing the genomes of 1000 actinobacteria strains.</title>
        <authorList>
            <person name="Klenk H.-P."/>
        </authorList>
    </citation>
    <scope>NUCLEOTIDE SEQUENCE [LARGE SCALE GENOMIC DNA]</scope>
    <source>
        <strain evidence="2 4">DSM 10309</strain>
    </source>
</reference>
<evidence type="ECO:0000313" key="1">
    <source>
        <dbReference type="EMBL" id="GEK84432.1"/>
    </source>
</evidence>